<accession>A0A402A7W7</accession>
<name>A0A402A7W7_9CHLR</name>
<organism evidence="1 2">
    <name type="scientific">Tengunoibacter tsumagoiensis</name>
    <dbReference type="NCBI Taxonomy" id="2014871"/>
    <lineage>
        <taxon>Bacteria</taxon>
        <taxon>Bacillati</taxon>
        <taxon>Chloroflexota</taxon>
        <taxon>Ktedonobacteria</taxon>
        <taxon>Ktedonobacterales</taxon>
        <taxon>Dictyobacteraceae</taxon>
        <taxon>Tengunoibacter</taxon>
    </lineage>
</organism>
<dbReference type="AlphaFoldDB" id="A0A402A7W7"/>
<keyword evidence="2" id="KW-1185">Reference proteome</keyword>
<evidence type="ECO:0000313" key="1">
    <source>
        <dbReference type="EMBL" id="GCE15096.1"/>
    </source>
</evidence>
<protein>
    <submittedName>
        <fullName evidence="1">Uncharacterized protein</fullName>
    </submittedName>
</protein>
<evidence type="ECO:0000313" key="2">
    <source>
        <dbReference type="Proteomes" id="UP000287352"/>
    </source>
</evidence>
<comment type="caution">
    <text evidence="1">The sequence shown here is derived from an EMBL/GenBank/DDBJ whole genome shotgun (WGS) entry which is preliminary data.</text>
</comment>
<proteinExistence type="predicted"/>
<gene>
    <name evidence="1" type="ORF">KTT_49550</name>
</gene>
<dbReference type="EMBL" id="BIFR01000002">
    <property type="protein sequence ID" value="GCE15096.1"/>
    <property type="molecule type" value="Genomic_DNA"/>
</dbReference>
<dbReference type="Proteomes" id="UP000287352">
    <property type="component" value="Unassembled WGS sequence"/>
</dbReference>
<reference evidence="2" key="1">
    <citation type="submission" date="2018-12" db="EMBL/GenBank/DDBJ databases">
        <title>Tengunoibacter tsumagoiensis gen. nov., sp. nov., Dictyobacter kobayashii sp. nov., D. alpinus sp. nov., and D. joshuensis sp. nov. and description of Dictyobacteraceae fam. nov. within the order Ktedonobacterales isolated from Tengu-no-mugimeshi.</title>
        <authorList>
            <person name="Wang C.M."/>
            <person name="Zheng Y."/>
            <person name="Sakai Y."/>
            <person name="Toyoda A."/>
            <person name="Minakuchi Y."/>
            <person name="Abe K."/>
            <person name="Yokota A."/>
            <person name="Yabe S."/>
        </authorList>
    </citation>
    <scope>NUCLEOTIDE SEQUENCE [LARGE SCALE GENOMIC DNA]</scope>
    <source>
        <strain evidence="2">Uno3</strain>
    </source>
</reference>
<sequence>MITVSSLVFSVSKKNEVFKPSFLRKKGGSEKLLLETYLEIRLGGISSCKLEKGAPE</sequence>